<feature type="region of interest" description="Disordered" evidence="5">
    <location>
        <begin position="1"/>
        <end position="29"/>
    </location>
</feature>
<evidence type="ECO:0000256" key="4">
    <source>
        <dbReference type="PROSITE-ProRule" id="PRU00335"/>
    </source>
</evidence>
<keyword evidence="2 4" id="KW-0238">DNA-binding</keyword>
<dbReference type="InterPro" id="IPR050109">
    <property type="entry name" value="HTH-type_TetR-like_transc_reg"/>
</dbReference>
<name>A0A3R8U4P9_9BURK</name>
<proteinExistence type="predicted"/>
<organism evidence="7 8">
    <name type="scientific">Aquabacterium soli</name>
    <dbReference type="NCBI Taxonomy" id="2493092"/>
    <lineage>
        <taxon>Bacteria</taxon>
        <taxon>Pseudomonadati</taxon>
        <taxon>Pseudomonadota</taxon>
        <taxon>Betaproteobacteria</taxon>
        <taxon>Burkholderiales</taxon>
        <taxon>Aquabacterium</taxon>
    </lineage>
</organism>
<dbReference type="InterPro" id="IPR001647">
    <property type="entry name" value="HTH_TetR"/>
</dbReference>
<dbReference type="GO" id="GO:0003700">
    <property type="term" value="F:DNA-binding transcription factor activity"/>
    <property type="evidence" value="ECO:0007669"/>
    <property type="project" value="TreeGrafter"/>
</dbReference>
<protein>
    <submittedName>
        <fullName evidence="7">TetR/AcrR family transcriptional regulator</fullName>
    </submittedName>
</protein>
<evidence type="ECO:0000313" key="8">
    <source>
        <dbReference type="Proteomes" id="UP000269265"/>
    </source>
</evidence>
<evidence type="ECO:0000256" key="3">
    <source>
        <dbReference type="ARBA" id="ARBA00023163"/>
    </source>
</evidence>
<dbReference type="InterPro" id="IPR009057">
    <property type="entry name" value="Homeodomain-like_sf"/>
</dbReference>
<dbReference type="EMBL" id="RSED01000006">
    <property type="protein sequence ID" value="RRS04613.1"/>
    <property type="molecule type" value="Genomic_DNA"/>
</dbReference>
<dbReference type="SUPFAM" id="SSF48498">
    <property type="entry name" value="Tetracyclin repressor-like, C-terminal domain"/>
    <property type="match status" value="1"/>
</dbReference>
<feature type="domain" description="HTH tetR-type" evidence="6">
    <location>
        <begin position="31"/>
        <end position="91"/>
    </location>
</feature>
<dbReference type="PANTHER" id="PTHR30055:SF234">
    <property type="entry name" value="HTH-TYPE TRANSCRIPTIONAL REGULATOR BETI"/>
    <property type="match status" value="1"/>
</dbReference>
<keyword evidence="3" id="KW-0804">Transcription</keyword>
<reference evidence="7 8" key="1">
    <citation type="submission" date="2018-12" db="EMBL/GenBank/DDBJ databases">
        <title>The whole draft genome of Aquabacterium sp. SJQ9.</title>
        <authorList>
            <person name="Sun L."/>
            <person name="Gao X."/>
            <person name="Chen W."/>
            <person name="Huang K."/>
        </authorList>
    </citation>
    <scope>NUCLEOTIDE SEQUENCE [LARGE SCALE GENOMIC DNA]</scope>
    <source>
        <strain evidence="7 8">SJQ9</strain>
    </source>
</reference>
<evidence type="ECO:0000313" key="7">
    <source>
        <dbReference type="EMBL" id="RRS04613.1"/>
    </source>
</evidence>
<evidence type="ECO:0000256" key="1">
    <source>
        <dbReference type="ARBA" id="ARBA00023015"/>
    </source>
</evidence>
<evidence type="ECO:0000256" key="2">
    <source>
        <dbReference type="ARBA" id="ARBA00023125"/>
    </source>
</evidence>
<keyword evidence="1" id="KW-0805">Transcription regulation</keyword>
<sequence>MTTPLHSARRSRSNTKGAPARVRRGNQADQQALRRAALDAARALFREGGLTSVTMRAVASEVGVSAMALYHYFPSKADLLHGLWDTTITELQTELKQAISAAGPEPRDRLRAWVDAFLRYYEDRPDNYRLVFMLDRHEMEAPQTPSWEEHPVFHEVLQTASALSREVARSLGGDCDEASLRRASELRLLMSVGYLHSRLINTRHPWSDMQALRSTTIDLIILAVEQCLRPR</sequence>
<dbReference type="AlphaFoldDB" id="A0A3R8U4P9"/>
<dbReference type="Pfam" id="PF00440">
    <property type="entry name" value="TetR_N"/>
    <property type="match status" value="1"/>
</dbReference>
<dbReference type="PROSITE" id="PS50977">
    <property type="entry name" value="HTH_TETR_2"/>
    <property type="match status" value="1"/>
</dbReference>
<keyword evidence="8" id="KW-1185">Reference proteome</keyword>
<accession>A0A3R8U4P9</accession>
<dbReference type="PRINTS" id="PR00455">
    <property type="entry name" value="HTHTETR"/>
</dbReference>
<dbReference type="Gene3D" id="1.10.357.10">
    <property type="entry name" value="Tetracycline Repressor, domain 2"/>
    <property type="match status" value="1"/>
</dbReference>
<dbReference type="GO" id="GO:0000976">
    <property type="term" value="F:transcription cis-regulatory region binding"/>
    <property type="evidence" value="ECO:0007669"/>
    <property type="project" value="TreeGrafter"/>
</dbReference>
<dbReference type="InterPro" id="IPR036271">
    <property type="entry name" value="Tet_transcr_reg_TetR-rel_C_sf"/>
</dbReference>
<evidence type="ECO:0000259" key="6">
    <source>
        <dbReference type="PROSITE" id="PS50977"/>
    </source>
</evidence>
<feature type="DNA-binding region" description="H-T-H motif" evidence="4">
    <location>
        <begin position="54"/>
        <end position="73"/>
    </location>
</feature>
<dbReference type="SUPFAM" id="SSF46689">
    <property type="entry name" value="Homeodomain-like"/>
    <property type="match status" value="1"/>
</dbReference>
<comment type="caution">
    <text evidence="7">The sequence shown here is derived from an EMBL/GenBank/DDBJ whole genome shotgun (WGS) entry which is preliminary data.</text>
</comment>
<dbReference type="RefSeq" id="WP_125242987.1">
    <property type="nucleotide sequence ID" value="NZ_RSED01000006.1"/>
</dbReference>
<dbReference type="PANTHER" id="PTHR30055">
    <property type="entry name" value="HTH-TYPE TRANSCRIPTIONAL REGULATOR RUTR"/>
    <property type="match status" value="1"/>
</dbReference>
<evidence type="ECO:0000256" key="5">
    <source>
        <dbReference type="SAM" id="MobiDB-lite"/>
    </source>
</evidence>
<gene>
    <name evidence="7" type="ORF">EIP75_09320</name>
</gene>
<dbReference type="OrthoDB" id="270177at2"/>
<dbReference type="Proteomes" id="UP000269265">
    <property type="component" value="Unassembled WGS sequence"/>
</dbReference>